<dbReference type="InterPro" id="IPR036967">
    <property type="entry name" value="Ribosomal_uS11_sf"/>
</dbReference>
<reference evidence="9" key="1">
    <citation type="journal article" date="2008" name="Proc. Natl. Acad. Sci. U.S.A.">
        <title>Horizontal gene transfer of the algal nuclear gene psbO to the photosynthetic sea slug Elysia chlorotica.</title>
        <authorList>
            <person name="Rumpho M.E."/>
            <person name="Worful J.M."/>
            <person name="Lee J."/>
            <person name="Kannan K."/>
            <person name="Tyler M.S."/>
            <person name="Bhattacharya D."/>
            <person name="Moustafa A."/>
            <person name="Manhart J.R."/>
        </authorList>
    </citation>
    <scope>NUCLEOTIDE SEQUENCE [LARGE SCALE GENOMIC DNA]</scope>
    <source>
        <strain>CCMP2940</strain>
    </source>
</reference>
<dbReference type="InterPro" id="IPR001971">
    <property type="entry name" value="Ribosomal_uS11"/>
</dbReference>
<proteinExistence type="inferred from homology"/>
<evidence type="ECO:0000256" key="2">
    <source>
        <dbReference type="ARBA" id="ARBA00006194"/>
    </source>
</evidence>
<keyword evidence="4 8" id="KW-0694">RNA-binding</keyword>
<dbReference type="RefSeq" id="YP_002327513.1">
    <property type="nucleotide sequence ID" value="NC_011600.1"/>
</dbReference>
<evidence type="ECO:0000256" key="4">
    <source>
        <dbReference type="ARBA" id="ARBA00022884"/>
    </source>
</evidence>
<comment type="subcellular location">
    <subcellularLocation>
        <location evidence="1 8">Plastid</location>
        <location evidence="1 8">Chloroplast</location>
    </subcellularLocation>
</comment>
<dbReference type="Pfam" id="PF00411">
    <property type="entry name" value="Ribosomal_S11"/>
    <property type="match status" value="1"/>
</dbReference>
<dbReference type="GO" id="GO:0019843">
    <property type="term" value="F:rRNA binding"/>
    <property type="evidence" value="ECO:0007669"/>
    <property type="project" value="UniProtKB-UniRule"/>
</dbReference>
<dbReference type="InterPro" id="IPR019981">
    <property type="entry name" value="Ribosomal_uS11_bac-type"/>
</dbReference>
<dbReference type="GO" id="GO:0009507">
    <property type="term" value="C:chloroplast"/>
    <property type="evidence" value="ECO:0007669"/>
    <property type="project" value="UniProtKB-SubCell"/>
</dbReference>
<name>B7T1W4_VAULI</name>
<evidence type="ECO:0000256" key="8">
    <source>
        <dbReference type="HAMAP-Rule" id="MF_01310"/>
    </source>
</evidence>
<dbReference type="PANTHER" id="PTHR11759">
    <property type="entry name" value="40S RIBOSOMAL PROTEIN S14/30S RIBOSOMAL PROTEIN S11"/>
    <property type="match status" value="1"/>
</dbReference>
<geneLocation type="chloroplast" evidence="9"/>
<gene>
    <name evidence="8 9" type="primary">rps11</name>
</gene>
<organism evidence="9">
    <name type="scientific">Vaucheria litorea</name>
    <name type="common">Yellow-green alga</name>
    <dbReference type="NCBI Taxonomy" id="109269"/>
    <lineage>
        <taxon>Eukaryota</taxon>
        <taxon>Sar</taxon>
        <taxon>Stramenopiles</taxon>
        <taxon>Ochrophyta</taxon>
        <taxon>PX clade</taxon>
        <taxon>Xanthophyceae</taxon>
        <taxon>Vaucheriales</taxon>
        <taxon>Vaucheriaceae</taxon>
        <taxon>Vaucheria</taxon>
    </lineage>
</organism>
<keyword evidence="9" id="KW-0934">Plastid</keyword>
<keyword evidence="3 8" id="KW-0699">rRNA-binding</keyword>
<comment type="subunit">
    <text evidence="8">Part of the 30S ribosomal subunit.</text>
</comment>
<dbReference type="GeneID" id="7056021"/>
<keyword evidence="9" id="KW-0150">Chloroplast</keyword>
<dbReference type="FunFam" id="3.30.420.80:FF:000001">
    <property type="entry name" value="30S ribosomal protein S11"/>
    <property type="match status" value="1"/>
</dbReference>
<evidence type="ECO:0000256" key="1">
    <source>
        <dbReference type="ARBA" id="ARBA00004229"/>
    </source>
</evidence>
<evidence type="ECO:0000256" key="7">
    <source>
        <dbReference type="ARBA" id="ARBA00035260"/>
    </source>
</evidence>
<dbReference type="HAMAP" id="MF_01310">
    <property type="entry name" value="Ribosomal_uS11"/>
    <property type="match status" value="1"/>
</dbReference>
<dbReference type="PIRSF" id="PIRSF002131">
    <property type="entry name" value="Ribosomal_S11"/>
    <property type="match status" value="1"/>
</dbReference>
<dbReference type="GO" id="GO:0005840">
    <property type="term" value="C:ribosome"/>
    <property type="evidence" value="ECO:0007669"/>
    <property type="project" value="UniProtKB-KW"/>
</dbReference>
<evidence type="ECO:0000256" key="6">
    <source>
        <dbReference type="ARBA" id="ARBA00023274"/>
    </source>
</evidence>
<dbReference type="GO" id="GO:0003735">
    <property type="term" value="F:structural constituent of ribosome"/>
    <property type="evidence" value="ECO:0007669"/>
    <property type="project" value="InterPro"/>
</dbReference>
<dbReference type="SUPFAM" id="SSF53137">
    <property type="entry name" value="Translational machinery components"/>
    <property type="match status" value="1"/>
</dbReference>
<dbReference type="NCBIfam" id="NF003698">
    <property type="entry name" value="PRK05309.1"/>
    <property type="match status" value="1"/>
</dbReference>
<accession>B7T1W4</accession>
<evidence type="ECO:0000313" key="9">
    <source>
        <dbReference type="EMBL" id="ACF70930.1"/>
    </source>
</evidence>
<keyword evidence="5 8" id="KW-0689">Ribosomal protein</keyword>
<dbReference type="NCBIfam" id="TIGR03632">
    <property type="entry name" value="uS11_bact"/>
    <property type="match status" value="1"/>
</dbReference>
<protein>
    <recommendedName>
        <fullName evidence="7 8">Small ribosomal subunit protein uS11c</fullName>
    </recommendedName>
</protein>
<comment type="similarity">
    <text evidence="2 8">Belongs to the universal ribosomal protein uS11 family.</text>
</comment>
<dbReference type="GO" id="GO:0006412">
    <property type="term" value="P:translation"/>
    <property type="evidence" value="ECO:0007669"/>
    <property type="project" value="UniProtKB-UniRule"/>
</dbReference>
<evidence type="ECO:0000256" key="5">
    <source>
        <dbReference type="ARBA" id="ARBA00022980"/>
    </source>
</evidence>
<dbReference type="GO" id="GO:1990904">
    <property type="term" value="C:ribonucleoprotein complex"/>
    <property type="evidence" value="ECO:0007669"/>
    <property type="project" value="UniProtKB-KW"/>
</dbReference>
<keyword evidence="6 8" id="KW-0687">Ribonucleoprotein</keyword>
<dbReference type="AlphaFoldDB" id="B7T1W4"/>
<dbReference type="Gene3D" id="3.30.420.80">
    <property type="entry name" value="Ribosomal protein S11"/>
    <property type="match status" value="1"/>
</dbReference>
<dbReference type="EMBL" id="EU912438">
    <property type="protein sequence ID" value="ACF70930.1"/>
    <property type="molecule type" value="Genomic_DNA"/>
</dbReference>
<sequence>MFQKTKKKIKRNIPSGIVHIHSTFNNTIITVTDLKGNSVAWASAGTAGFKGTRKGTSFAAQLAAKKATLQAIDSGLKKVKVLVKGRGPGRETAIRALQTTGVKIVSIKDITPIPYNGCRPPNRRRV</sequence>
<evidence type="ECO:0000256" key="3">
    <source>
        <dbReference type="ARBA" id="ARBA00022730"/>
    </source>
</evidence>